<evidence type="ECO:0000313" key="1">
    <source>
        <dbReference type="EMBL" id="GMN50844.1"/>
    </source>
</evidence>
<gene>
    <name evidence="1" type="ORF">TIFTF001_020006</name>
</gene>
<comment type="caution">
    <text evidence="1">The sequence shown here is derived from an EMBL/GenBank/DDBJ whole genome shotgun (WGS) entry which is preliminary data.</text>
</comment>
<protein>
    <submittedName>
        <fullName evidence="1">Uncharacterized protein</fullName>
    </submittedName>
</protein>
<accession>A0AA88DJI5</accession>
<proteinExistence type="predicted"/>
<evidence type="ECO:0000313" key="2">
    <source>
        <dbReference type="Proteomes" id="UP001187192"/>
    </source>
</evidence>
<reference evidence="1" key="1">
    <citation type="submission" date="2023-07" db="EMBL/GenBank/DDBJ databases">
        <title>draft genome sequence of fig (Ficus carica).</title>
        <authorList>
            <person name="Takahashi T."/>
            <person name="Nishimura K."/>
        </authorList>
    </citation>
    <scope>NUCLEOTIDE SEQUENCE</scope>
</reference>
<dbReference type="Proteomes" id="UP001187192">
    <property type="component" value="Unassembled WGS sequence"/>
</dbReference>
<dbReference type="AlphaFoldDB" id="A0AA88DJI5"/>
<keyword evidence="2" id="KW-1185">Reference proteome</keyword>
<dbReference type="InterPro" id="IPR036259">
    <property type="entry name" value="MFS_trans_sf"/>
</dbReference>
<sequence length="73" mass="8481">MISAFSVAFVHTCVPEAKGKSLEQIEMTFESERDWQGGEVEMEDAERLVLQGRRASKCIFYLRDMEFKLPKLH</sequence>
<organism evidence="1 2">
    <name type="scientific">Ficus carica</name>
    <name type="common">Common fig</name>
    <dbReference type="NCBI Taxonomy" id="3494"/>
    <lineage>
        <taxon>Eukaryota</taxon>
        <taxon>Viridiplantae</taxon>
        <taxon>Streptophyta</taxon>
        <taxon>Embryophyta</taxon>
        <taxon>Tracheophyta</taxon>
        <taxon>Spermatophyta</taxon>
        <taxon>Magnoliopsida</taxon>
        <taxon>eudicotyledons</taxon>
        <taxon>Gunneridae</taxon>
        <taxon>Pentapetalae</taxon>
        <taxon>rosids</taxon>
        <taxon>fabids</taxon>
        <taxon>Rosales</taxon>
        <taxon>Moraceae</taxon>
        <taxon>Ficeae</taxon>
        <taxon>Ficus</taxon>
    </lineage>
</organism>
<dbReference type="EMBL" id="BTGU01000035">
    <property type="protein sequence ID" value="GMN50844.1"/>
    <property type="molecule type" value="Genomic_DNA"/>
</dbReference>
<name>A0AA88DJI5_FICCA</name>
<dbReference type="Gene3D" id="1.20.1250.20">
    <property type="entry name" value="MFS general substrate transporter like domains"/>
    <property type="match status" value="1"/>
</dbReference>